<reference evidence="1" key="2">
    <citation type="submission" date="2023-03" db="EMBL/GenBank/DDBJ databases">
        <authorList>
            <person name="Zhang Z."/>
        </authorList>
    </citation>
    <scope>NUCLEOTIDE SEQUENCE</scope>
    <source>
        <strain evidence="1">DSA</strain>
    </source>
</reference>
<evidence type="ECO:0008006" key="3">
    <source>
        <dbReference type="Google" id="ProtNLM"/>
    </source>
</evidence>
<evidence type="ECO:0000313" key="1">
    <source>
        <dbReference type="EMBL" id="MDO7788676.1"/>
    </source>
</evidence>
<dbReference type="AlphaFoldDB" id="A0AAW7ZIE2"/>
<name>A0AAW7ZIE2_9FIRM</name>
<proteinExistence type="predicted"/>
<gene>
    <name evidence="1" type="ORF">P6N53_15715</name>
</gene>
<accession>A0AAW7ZIE2</accession>
<dbReference type="RefSeq" id="WP_304544822.1">
    <property type="nucleotide sequence ID" value="NZ_JARPTC010000023.1"/>
</dbReference>
<reference evidence="1" key="1">
    <citation type="journal article" date="2023" name="J. Hazard. Mater.">
        <title>Anaerobic biodegradation of pyrene and benzo[a]pyrene by a new sulfate-reducing Desulforamulus aquiferis strain DSA.</title>
        <authorList>
            <person name="Zhang Z."/>
            <person name="Sun J."/>
            <person name="Gong X."/>
            <person name="Wang C."/>
            <person name="Wang H."/>
        </authorList>
    </citation>
    <scope>NUCLEOTIDE SEQUENCE</scope>
    <source>
        <strain evidence="1">DSA</strain>
    </source>
</reference>
<dbReference type="EMBL" id="JARPTC010000023">
    <property type="protein sequence ID" value="MDO7788676.1"/>
    <property type="molecule type" value="Genomic_DNA"/>
</dbReference>
<organism evidence="1 2">
    <name type="scientific">Desulforamulus aquiferis</name>
    <dbReference type="NCBI Taxonomy" id="1397668"/>
    <lineage>
        <taxon>Bacteria</taxon>
        <taxon>Bacillati</taxon>
        <taxon>Bacillota</taxon>
        <taxon>Clostridia</taxon>
        <taxon>Eubacteriales</taxon>
        <taxon>Peptococcaceae</taxon>
        <taxon>Desulforamulus</taxon>
    </lineage>
</organism>
<sequence length="176" mass="19119">MGFVNQVTASNFVDQKIKVLKVICQECVQEIGDLIIPAPTGLILDPKTGLLNAPVTLELIGSPQVRTIEVLMGKVVNMGVVPVRLLVDDCVIYPLLEVPFQGVVECTGAEPDDETNIQKHDLHVEGIVFSPIQKYDTATCALNLHLIIKAIVKACVIVSREEILKVNAASQMCNCD</sequence>
<comment type="caution">
    <text evidence="1">The sequence shown here is derived from an EMBL/GenBank/DDBJ whole genome shotgun (WGS) entry which is preliminary data.</text>
</comment>
<keyword evidence="2" id="KW-1185">Reference proteome</keyword>
<evidence type="ECO:0000313" key="2">
    <source>
        <dbReference type="Proteomes" id="UP001172911"/>
    </source>
</evidence>
<protein>
    <recommendedName>
        <fullName evidence="3">SipL SPOCS domain-containing protein</fullName>
    </recommendedName>
</protein>
<dbReference type="Proteomes" id="UP001172911">
    <property type="component" value="Unassembled WGS sequence"/>
</dbReference>